<dbReference type="EMBL" id="BAABRI010000014">
    <property type="protein sequence ID" value="GAA5483337.1"/>
    <property type="molecule type" value="Genomic_DNA"/>
</dbReference>
<evidence type="ECO:0000313" key="2">
    <source>
        <dbReference type="EMBL" id="GAA5483337.1"/>
    </source>
</evidence>
<keyword evidence="1" id="KW-0472">Membrane</keyword>
<keyword evidence="1" id="KW-0812">Transmembrane</keyword>
<keyword evidence="3" id="KW-1185">Reference proteome</keyword>
<protein>
    <submittedName>
        <fullName evidence="2">Uncharacterized protein</fullName>
    </submittedName>
</protein>
<accession>A0ABP9URL5</accession>
<reference evidence="2 3" key="1">
    <citation type="submission" date="2024-02" db="EMBL/GenBank/DDBJ databases">
        <title>Haloferula sargassicola NBRC 104335.</title>
        <authorList>
            <person name="Ichikawa N."/>
            <person name="Katano-Makiyama Y."/>
            <person name="Hidaka K."/>
        </authorList>
    </citation>
    <scope>NUCLEOTIDE SEQUENCE [LARGE SCALE GENOMIC DNA]</scope>
    <source>
        <strain evidence="2 3">NBRC 104335</strain>
    </source>
</reference>
<feature type="transmembrane region" description="Helical" evidence="1">
    <location>
        <begin position="200"/>
        <end position="220"/>
    </location>
</feature>
<feature type="transmembrane region" description="Helical" evidence="1">
    <location>
        <begin position="12"/>
        <end position="33"/>
    </location>
</feature>
<evidence type="ECO:0000313" key="3">
    <source>
        <dbReference type="Proteomes" id="UP001476282"/>
    </source>
</evidence>
<feature type="transmembrane region" description="Helical" evidence="1">
    <location>
        <begin position="247"/>
        <end position="266"/>
    </location>
</feature>
<sequence length="277" mass="30361">MNNRILTFFSNPWIGIVGSFASIIGIPLGIYFARSSVVSPKLLYYVHPVRTPIVTPGVASDLKMFHRDRELTGAVNSIQLAVWNSGNKPIRRADVLRPITIGLPDGCMILESALTRISRPETGLKIDDKTDLKAPVPLSFDILEPDDGAIVQLVYEGPSDCDVSVVGAVVGQRQIQAVTFKGDISTPLERYEGLSRSLRFPAYTMIGVGTIACAIPLIFARRYRVKKPDSDVETLLRPQAGRKLRRGIMTLIFGLVYIGGGIYLLLRSSTPSNPFGF</sequence>
<dbReference type="Proteomes" id="UP001476282">
    <property type="component" value="Unassembled WGS sequence"/>
</dbReference>
<organism evidence="2 3">
    <name type="scientific">Haloferula sargassicola</name>
    <dbReference type="NCBI Taxonomy" id="490096"/>
    <lineage>
        <taxon>Bacteria</taxon>
        <taxon>Pseudomonadati</taxon>
        <taxon>Verrucomicrobiota</taxon>
        <taxon>Verrucomicrobiia</taxon>
        <taxon>Verrucomicrobiales</taxon>
        <taxon>Verrucomicrobiaceae</taxon>
        <taxon>Haloferula</taxon>
    </lineage>
</organism>
<keyword evidence="1" id="KW-1133">Transmembrane helix</keyword>
<evidence type="ECO:0000256" key="1">
    <source>
        <dbReference type="SAM" id="Phobius"/>
    </source>
</evidence>
<dbReference type="RefSeq" id="WP_353567450.1">
    <property type="nucleotide sequence ID" value="NZ_BAABRI010000014.1"/>
</dbReference>
<gene>
    <name evidence="2" type="ORF">Hsar01_02567</name>
</gene>
<name>A0ABP9URL5_9BACT</name>
<proteinExistence type="predicted"/>
<comment type="caution">
    <text evidence="2">The sequence shown here is derived from an EMBL/GenBank/DDBJ whole genome shotgun (WGS) entry which is preliminary data.</text>
</comment>